<dbReference type="Proteomes" id="UP000292052">
    <property type="component" value="Unassembled WGS sequence"/>
</dbReference>
<name>A0A482W2H3_ASBVE</name>
<feature type="transmembrane region" description="Helical" evidence="7">
    <location>
        <begin position="46"/>
        <end position="68"/>
    </location>
</feature>
<evidence type="ECO:0000256" key="2">
    <source>
        <dbReference type="ARBA" id="ARBA00005876"/>
    </source>
</evidence>
<keyword evidence="4" id="KW-0735">Signal-anchor</keyword>
<dbReference type="Pfam" id="PF00287">
    <property type="entry name" value="Na_K-ATPase"/>
    <property type="match status" value="1"/>
</dbReference>
<evidence type="ECO:0000256" key="4">
    <source>
        <dbReference type="ARBA" id="ARBA00022968"/>
    </source>
</evidence>
<evidence type="ECO:0000256" key="5">
    <source>
        <dbReference type="ARBA" id="ARBA00022989"/>
    </source>
</evidence>
<dbReference type="AlphaFoldDB" id="A0A482W2H3"/>
<dbReference type="OrthoDB" id="5912413at2759"/>
<dbReference type="STRING" id="1661398.A0A482W2H3"/>
<dbReference type="GO" id="GO:0030007">
    <property type="term" value="P:intracellular potassium ion homeostasis"/>
    <property type="evidence" value="ECO:0007669"/>
    <property type="project" value="TreeGrafter"/>
</dbReference>
<dbReference type="GO" id="GO:0005890">
    <property type="term" value="C:sodium:potassium-exchanging ATPase complex"/>
    <property type="evidence" value="ECO:0007669"/>
    <property type="project" value="InterPro"/>
</dbReference>
<protein>
    <submittedName>
        <fullName evidence="8">Na K-ATPase domain containing protein</fullName>
    </submittedName>
</protein>
<keyword evidence="3 7" id="KW-0812">Transmembrane</keyword>
<dbReference type="PANTHER" id="PTHR11523:SF28">
    <property type="entry name" value="NA_K-ATPASE BETA SUBUNIT ISOFORM 4-RELATED"/>
    <property type="match status" value="1"/>
</dbReference>
<dbReference type="InterPro" id="IPR000402">
    <property type="entry name" value="Na/K_ATPase_sub_beta"/>
</dbReference>
<organism evidence="8 9">
    <name type="scientific">Asbolus verrucosus</name>
    <name type="common">Desert ironclad beetle</name>
    <dbReference type="NCBI Taxonomy" id="1661398"/>
    <lineage>
        <taxon>Eukaryota</taxon>
        <taxon>Metazoa</taxon>
        <taxon>Ecdysozoa</taxon>
        <taxon>Arthropoda</taxon>
        <taxon>Hexapoda</taxon>
        <taxon>Insecta</taxon>
        <taxon>Pterygota</taxon>
        <taxon>Neoptera</taxon>
        <taxon>Endopterygota</taxon>
        <taxon>Coleoptera</taxon>
        <taxon>Polyphaga</taxon>
        <taxon>Cucujiformia</taxon>
        <taxon>Tenebrionidae</taxon>
        <taxon>Pimeliinae</taxon>
        <taxon>Asbolus</taxon>
    </lineage>
</organism>
<dbReference type="GO" id="GO:0006883">
    <property type="term" value="P:intracellular sodium ion homeostasis"/>
    <property type="evidence" value="ECO:0007669"/>
    <property type="project" value="TreeGrafter"/>
</dbReference>
<dbReference type="GO" id="GO:1990573">
    <property type="term" value="P:potassium ion import across plasma membrane"/>
    <property type="evidence" value="ECO:0007669"/>
    <property type="project" value="TreeGrafter"/>
</dbReference>
<evidence type="ECO:0000313" key="9">
    <source>
        <dbReference type="Proteomes" id="UP000292052"/>
    </source>
</evidence>
<dbReference type="InterPro" id="IPR038702">
    <property type="entry name" value="Na/K_ATPase_sub_beta_sf"/>
</dbReference>
<dbReference type="EMBL" id="QDEB01036738">
    <property type="protein sequence ID" value="RZC39175.1"/>
    <property type="molecule type" value="Genomic_DNA"/>
</dbReference>
<keyword evidence="5 7" id="KW-1133">Transmembrane helix</keyword>
<dbReference type="GO" id="GO:0036376">
    <property type="term" value="P:sodium ion export across plasma membrane"/>
    <property type="evidence" value="ECO:0007669"/>
    <property type="project" value="TreeGrafter"/>
</dbReference>
<evidence type="ECO:0000256" key="7">
    <source>
        <dbReference type="SAM" id="Phobius"/>
    </source>
</evidence>
<reference evidence="8 9" key="1">
    <citation type="submission" date="2017-03" db="EMBL/GenBank/DDBJ databases">
        <title>Genome of the blue death feigning beetle - Asbolus verrucosus.</title>
        <authorList>
            <person name="Rider S.D."/>
        </authorList>
    </citation>
    <scope>NUCLEOTIDE SEQUENCE [LARGE SCALE GENOMIC DNA]</scope>
    <source>
        <strain evidence="8">Butters</strain>
        <tissue evidence="8">Head and leg muscle</tissue>
    </source>
</reference>
<dbReference type="PROSITE" id="PS00390">
    <property type="entry name" value="ATPASE_NA_K_BETA_1"/>
    <property type="match status" value="1"/>
</dbReference>
<evidence type="ECO:0000256" key="3">
    <source>
        <dbReference type="ARBA" id="ARBA00022692"/>
    </source>
</evidence>
<evidence type="ECO:0000256" key="1">
    <source>
        <dbReference type="ARBA" id="ARBA00004606"/>
    </source>
</evidence>
<dbReference type="Gene3D" id="2.60.40.1660">
    <property type="entry name" value="Na, k-atpase alpha subunit"/>
    <property type="match status" value="1"/>
</dbReference>
<evidence type="ECO:0000313" key="8">
    <source>
        <dbReference type="EMBL" id="RZC39175.1"/>
    </source>
</evidence>
<sequence>MADKKADQYYTRPPKLGKWEGFKVFLWNPETSQFLGRTGSSWGKILLFYLIFYAVLIGFFAAMLAVFYQTLDDTTPKWQGDNSLIGSNP</sequence>
<gene>
    <name evidence="8" type="ORF">BDFB_011146</name>
</gene>
<feature type="non-terminal residue" evidence="8">
    <location>
        <position position="89"/>
    </location>
</feature>
<evidence type="ECO:0000256" key="6">
    <source>
        <dbReference type="ARBA" id="ARBA00023136"/>
    </source>
</evidence>
<accession>A0A482W2H3</accession>
<comment type="caution">
    <text evidence="8">The sequence shown here is derived from an EMBL/GenBank/DDBJ whole genome shotgun (WGS) entry which is preliminary data.</text>
</comment>
<dbReference type="PANTHER" id="PTHR11523">
    <property type="entry name" value="SODIUM/POTASSIUM-DEPENDENT ATPASE BETA SUBUNIT"/>
    <property type="match status" value="1"/>
</dbReference>
<keyword evidence="6 7" id="KW-0472">Membrane</keyword>
<keyword evidence="9" id="KW-1185">Reference proteome</keyword>
<proteinExistence type="inferred from homology"/>
<dbReference type="GO" id="GO:0001671">
    <property type="term" value="F:ATPase activator activity"/>
    <property type="evidence" value="ECO:0007669"/>
    <property type="project" value="TreeGrafter"/>
</dbReference>
<comment type="subcellular location">
    <subcellularLocation>
        <location evidence="1">Membrane</location>
        <topology evidence="1">Single-pass type II membrane protein</topology>
    </subcellularLocation>
</comment>
<comment type="similarity">
    <text evidence="2">Belongs to the X(+)/potassium ATPases subunit beta family.</text>
</comment>